<dbReference type="STRING" id="428992.SAMN05216272_101715"/>
<feature type="transmembrane region" description="Helical" evidence="12">
    <location>
        <begin position="17"/>
        <end position="41"/>
    </location>
</feature>
<evidence type="ECO:0000256" key="10">
    <source>
        <dbReference type="ARBA" id="ARBA00023049"/>
    </source>
</evidence>
<evidence type="ECO:0000256" key="4">
    <source>
        <dbReference type="ARBA" id="ARBA00022670"/>
    </source>
</evidence>
<dbReference type="InterPro" id="IPR050083">
    <property type="entry name" value="HtpX_protease"/>
</dbReference>
<dbReference type="GO" id="GO:0005886">
    <property type="term" value="C:plasma membrane"/>
    <property type="evidence" value="ECO:0007669"/>
    <property type="project" value="UniProtKB-SubCell"/>
</dbReference>
<feature type="transmembrane region" description="Helical" evidence="12">
    <location>
        <begin position="189"/>
        <end position="207"/>
    </location>
</feature>
<dbReference type="Proteomes" id="UP000199636">
    <property type="component" value="Unassembled WGS sequence"/>
</dbReference>
<dbReference type="Pfam" id="PF01435">
    <property type="entry name" value="Peptidase_M48"/>
    <property type="match status" value="1"/>
</dbReference>
<evidence type="ECO:0000256" key="8">
    <source>
        <dbReference type="ARBA" id="ARBA00022833"/>
    </source>
</evidence>
<evidence type="ECO:0000313" key="14">
    <source>
        <dbReference type="EMBL" id="SDH47608.1"/>
    </source>
</evidence>
<keyword evidence="4 14" id="KW-0645">Protease</keyword>
<keyword evidence="10" id="KW-0482">Metalloprotease</keyword>
<dbReference type="OrthoDB" id="15218at2"/>
<dbReference type="InterPro" id="IPR001915">
    <property type="entry name" value="Peptidase_M48"/>
</dbReference>
<dbReference type="CDD" id="cd07177">
    <property type="entry name" value="terB_like"/>
    <property type="match status" value="1"/>
</dbReference>
<evidence type="ECO:0000256" key="7">
    <source>
        <dbReference type="ARBA" id="ARBA00022801"/>
    </source>
</evidence>
<evidence type="ECO:0000256" key="12">
    <source>
        <dbReference type="SAM" id="Phobius"/>
    </source>
</evidence>
<proteinExistence type="predicted"/>
<keyword evidence="15" id="KW-1185">Reference proteome</keyword>
<comment type="subcellular location">
    <subcellularLocation>
        <location evidence="2">Cell membrane</location>
        <topology evidence="2">Multi-pass membrane protein</topology>
    </subcellularLocation>
</comment>
<dbReference type="PANTHER" id="PTHR43221">
    <property type="entry name" value="PROTEASE HTPX"/>
    <property type="match status" value="1"/>
</dbReference>
<protein>
    <submittedName>
        <fullName evidence="14">Zn-dependent protease with chaperone function</fullName>
    </submittedName>
</protein>
<dbReference type="PANTHER" id="PTHR43221:SF1">
    <property type="entry name" value="PROTEASE HTPX"/>
    <property type="match status" value="1"/>
</dbReference>
<organism evidence="14 15">
    <name type="scientific">Pseudomonas panipatensis</name>
    <dbReference type="NCBI Taxonomy" id="428992"/>
    <lineage>
        <taxon>Bacteria</taxon>
        <taxon>Pseudomonadati</taxon>
        <taxon>Pseudomonadota</taxon>
        <taxon>Gammaproteobacteria</taxon>
        <taxon>Pseudomonadales</taxon>
        <taxon>Pseudomonadaceae</taxon>
        <taxon>Pseudomonas</taxon>
    </lineage>
</organism>
<dbReference type="CDD" id="cd07340">
    <property type="entry name" value="M48B_Htpx_like"/>
    <property type="match status" value="1"/>
</dbReference>
<name>A0A1G8CQ75_9PSED</name>
<evidence type="ECO:0000259" key="13">
    <source>
        <dbReference type="Pfam" id="PF01435"/>
    </source>
</evidence>
<evidence type="ECO:0000256" key="3">
    <source>
        <dbReference type="ARBA" id="ARBA00022475"/>
    </source>
</evidence>
<gene>
    <name evidence="14" type="ORF">SAMN05216272_101715</name>
</gene>
<keyword evidence="6" id="KW-0479">Metal-binding</keyword>
<dbReference type="GO" id="GO:0046872">
    <property type="term" value="F:metal ion binding"/>
    <property type="evidence" value="ECO:0007669"/>
    <property type="project" value="UniProtKB-KW"/>
</dbReference>
<dbReference type="Gene3D" id="3.30.2010.10">
    <property type="entry name" value="Metalloproteases ('zincins'), catalytic domain"/>
    <property type="match status" value="1"/>
</dbReference>
<evidence type="ECO:0000256" key="5">
    <source>
        <dbReference type="ARBA" id="ARBA00022692"/>
    </source>
</evidence>
<evidence type="ECO:0000256" key="2">
    <source>
        <dbReference type="ARBA" id="ARBA00004651"/>
    </source>
</evidence>
<evidence type="ECO:0000256" key="1">
    <source>
        <dbReference type="ARBA" id="ARBA00001947"/>
    </source>
</evidence>
<feature type="transmembrane region" description="Helical" evidence="12">
    <location>
        <begin position="242"/>
        <end position="265"/>
    </location>
</feature>
<keyword evidence="5 12" id="KW-0812">Transmembrane</keyword>
<dbReference type="GO" id="GO:0006508">
    <property type="term" value="P:proteolysis"/>
    <property type="evidence" value="ECO:0007669"/>
    <property type="project" value="UniProtKB-KW"/>
</dbReference>
<dbReference type="EMBL" id="FNDS01000001">
    <property type="protein sequence ID" value="SDH47608.1"/>
    <property type="molecule type" value="Genomic_DNA"/>
</dbReference>
<evidence type="ECO:0000313" key="15">
    <source>
        <dbReference type="Proteomes" id="UP000199636"/>
    </source>
</evidence>
<feature type="transmembrane region" description="Helical" evidence="12">
    <location>
        <begin position="61"/>
        <end position="79"/>
    </location>
</feature>
<keyword evidence="8" id="KW-0862">Zinc</keyword>
<keyword evidence="7" id="KW-0378">Hydrolase</keyword>
<evidence type="ECO:0000256" key="11">
    <source>
        <dbReference type="ARBA" id="ARBA00023136"/>
    </source>
</evidence>
<dbReference type="AlphaFoldDB" id="A0A1G8CQ75"/>
<evidence type="ECO:0000256" key="6">
    <source>
        <dbReference type="ARBA" id="ARBA00022723"/>
    </source>
</evidence>
<sequence length="647" mass="69391">MNFFQHQDHARRQTGRLILLLAIAVTCLVSLTTLVLGWLWRHIGEPGTHWTSPNNLSNADLYLGVALVVVSVVVVSALYKQSQLSAGGRAVAERLGGKLINLDARGADERRVLNVVEEMAIASGTPVPPVYLLEDDAINAFAAGVTPRDAVIGITRGAIGLLSRDELQGVIAHEFSHIYNGDMRLNTRLVALLHGILVLGLIGEGLLRGLWDADTPSAARIRVSGRSGSSDTSSDSGSGSGFALLLLLVLSGACLWLLGSVGTYFGNLIKAAVNRQREFLADASAVQFTRNPAGIAGALKKIGGHGSLLAALHRAEFSHLYFGDGAGARLFGFDSHPPLQERIRRIEPGWDGRYPRIEPRLDTPLLGPEAWQAALAGFSASAAEQAIAAIGEPRSEHLAQARSTLDSLDPTLSNAAHSAAGAQVLIYGLLLDADAEARQQQRELLSSRLDLSLAFTLERLDDALLALAPGQRLPLLDLAIPALKQLPPAEVETLLSNMALLIKADKRVKLLEWTLLRIVERNLRPASARIGNLALAELAEESAILLGFLARLDDTPALSADQAFAEAWASLPFPSRPRPLAEAGSLRDLEAALRRLTQLRPLQKPQLLKAMARCIEFDGRISVAEAELMRAVADILDCPMPPLLAKA</sequence>
<keyword evidence="11 12" id="KW-0472">Membrane</keyword>
<reference evidence="15" key="1">
    <citation type="submission" date="2016-10" db="EMBL/GenBank/DDBJ databases">
        <authorList>
            <person name="Varghese N."/>
            <person name="Submissions S."/>
        </authorList>
    </citation>
    <scope>NUCLEOTIDE SEQUENCE [LARGE SCALE GENOMIC DNA]</scope>
    <source>
        <strain evidence="15">CCM 7469</strain>
    </source>
</reference>
<comment type="cofactor">
    <cofactor evidence="1">
        <name>Zn(2+)</name>
        <dbReference type="ChEBI" id="CHEBI:29105"/>
    </cofactor>
</comment>
<keyword evidence="9 12" id="KW-1133">Transmembrane helix</keyword>
<evidence type="ECO:0000256" key="9">
    <source>
        <dbReference type="ARBA" id="ARBA00022989"/>
    </source>
</evidence>
<dbReference type="GO" id="GO:0004222">
    <property type="term" value="F:metalloendopeptidase activity"/>
    <property type="evidence" value="ECO:0007669"/>
    <property type="project" value="InterPro"/>
</dbReference>
<accession>A0A1G8CQ75</accession>
<feature type="domain" description="Peptidase M48" evidence="13">
    <location>
        <begin position="108"/>
        <end position="347"/>
    </location>
</feature>
<dbReference type="RefSeq" id="WP_090260895.1">
    <property type="nucleotide sequence ID" value="NZ_FNDS01000001.1"/>
</dbReference>
<keyword evidence="3" id="KW-1003">Cell membrane</keyword>